<name>A0A174BQR1_9CLOT</name>
<dbReference type="RefSeq" id="WP_055264258.1">
    <property type="nucleotide sequence ID" value="NZ_CABIXQ010000004.1"/>
</dbReference>
<dbReference type="OrthoDB" id="1912649at2"/>
<dbReference type="AlphaFoldDB" id="A0A174BQR1"/>
<organism evidence="1 2">
    <name type="scientific">Clostridium disporicum</name>
    <dbReference type="NCBI Taxonomy" id="84024"/>
    <lineage>
        <taxon>Bacteria</taxon>
        <taxon>Bacillati</taxon>
        <taxon>Bacillota</taxon>
        <taxon>Clostridia</taxon>
        <taxon>Eubacteriales</taxon>
        <taxon>Clostridiaceae</taxon>
        <taxon>Clostridium</taxon>
    </lineage>
</organism>
<accession>A0A174BQR1</accession>
<evidence type="ECO:0000313" key="1">
    <source>
        <dbReference type="EMBL" id="CUO03431.1"/>
    </source>
</evidence>
<protein>
    <submittedName>
        <fullName evidence="1">Uncharacterized protein</fullName>
    </submittedName>
</protein>
<dbReference type="Proteomes" id="UP000095594">
    <property type="component" value="Unassembled WGS sequence"/>
</dbReference>
<sequence>MKELIETLRRNSIIKSLMDEFKKDFKNTYYDATLKQKEMLIDYRDVIFRRWLYSPLRGGTYLTPSYIINNIAQQIYPGDYCIMPYIKVDLDNEGRLKFYRKFNYHSFNNSPVINDLEKLIDFLKPTIIVRDENKYVIDGGERLINRLSIQSDYYIEYLINIATNIGILEPMKSIGCRCYKIGKDYYNYINLKIDEKIKIIINSSIDIVRESISDIIEFDNTNSIFDLLDNGVTEEKFFQMMKPSLKENMEHSKCISDSLKVDEKTIYNITEEVLSDEIGYWLVRREAGIYLDTYLTCILGYYLGIINPIYDELFLTKIFIDFISYTDNPIERLSIIFTMELGHNLTRFGEKIIMERKIIKGNNFKDLVPKNIKSCIEEYKNKKDNILYHIHD</sequence>
<proteinExistence type="predicted"/>
<evidence type="ECO:0000313" key="2">
    <source>
        <dbReference type="Proteomes" id="UP000095594"/>
    </source>
</evidence>
<gene>
    <name evidence="1" type="ORF">ERS852471_00854</name>
</gene>
<reference evidence="1 2" key="1">
    <citation type="submission" date="2015-09" db="EMBL/GenBank/DDBJ databases">
        <authorList>
            <consortium name="Pathogen Informatics"/>
        </authorList>
    </citation>
    <scope>NUCLEOTIDE SEQUENCE [LARGE SCALE GENOMIC DNA]</scope>
    <source>
        <strain evidence="1 2">2789STDY5834856</strain>
    </source>
</reference>
<dbReference type="EMBL" id="CYZX01000004">
    <property type="protein sequence ID" value="CUO03431.1"/>
    <property type="molecule type" value="Genomic_DNA"/>
</dbReference>